<proteinExistence type="predicted"/>
<evidence type="ECO:0000313" key="1">
    <source>
        <dbReference type="EMBL" id="DAD69044.1"/>
    </source>
</evidence>
<reference evidence="1" key="1">
    <citation type="journal article" date="2021" name="Proc. Natl. Acad. Sci. U.S.A.">
        <title>A Catalog of Tens of Thousands of Viruses from Human Metagenomes Reveals Hidden Associations with Chronic Diseases.</title>
        <authorList>
            <person name="Tisza M.J."/>
            <person name="Buck C.B."/>
        </authorList>
    </citation>
    <scope>NUCLEOTIDE SEQUENCE</scope>
    <source>
        <strain evidence="1">CtFiA6</strain>
    </source>
</reference>
<organism evidence="1">
    <name type="scientific">Siphoviridae sp. ctFiA6</name>
    <dbReference type="NCBI Taxonomy" id="2823573"/>
    <lineage>
        <taxon>Viruses</taxon>
        <taxon>Duplodnaviria</taxon>
        <taxon>Heunggongvirae</taxon>
        <taxon>Uroviricota</taxon>
        <taxon>Caudoviricetes</taxon>
    </lineage>
</organism>
<accession>A0A8S5LG89</accession>
<dbReference type="EMBL" id="BK014714">
    <property type="protein sequence ID" value="DAD69044.1"/>
    <property type="molecule type" value="Genomic_DNA"/>
</dbReference>
<sequence>MNKKNRSNYPPTKAISYSMAKDFSFCKYCNTDRGFFQVRKI</sequence>
<protein>
    <submittedName>
        <fullName evidence="1">Uncharacterized protein</fullName>
    </submittedName>
</protein>
<name>A0A8S5LG89_9CAUD</name>